<comment type="caution">
    <text evidence="3">The sequence shown here is derived from an EMBL/GenBank/DDBJ whole genome shotgun (WGS) entry which is preliminary data.</text>
</comment>
<feature type="region of interest" description="Disordered" evidence="1">
    <location>
        <begin position="109"/>
        <end position="130"/>
    </location>
</feature>
<dbReference type="OrthoDB" id="5984647at2759"/>
<keyword evidence="2" id="KW-0732">Signal</keyword>
<evidence type="ECO:0000313" key="3">
    <source>
        <dbReference type="EMBL" id="KAJ7321723.1"/>
    </source>
</evidence>
<dbReference type="Gene3D" id="2.60.120.200">
    <property type="match status" value="1"/>
</dbReference>
<dbReference type="Proteomes" id="UP001163046">
    <property type="component" value="Unassembled WGS sequence"/>
</dbReference>
<evidence type="ECO:0000256" key="2">
    <source>
        <dbReference type="SAM" id="SignalP"/>
    </source>
</evidence>
<feature type="chain" id="PRO_5040942131" description="Secreted protein" evidence="2">
    <location>
        <begin position="29"/>
        <end position="162"/>
    </location>
</feature>
<dbReference type="AlphaFoldDB" id="A0A9W9Y7X9"/>
<evidence type="ECO:0008006" key="5">
    <source>
        <dbReference type="Google" id="ProtNLM"/>
    </source>
</evidence>
<gene>
    <name evidence="3" type="ORF">OS493_034342</name>
</gene>
<reference evidence="3" key="1">
    <citation type="submission" date="2023-01" db="EMBL/GenBank/DDBJ databases">
        <title>Genome assembly of the deep-sea coral Lophelia pertusa.</title>
        <authorList>
            <person name="Herrera S."/>
            <person name="Cordes E."/>
        </authorList>
    </citation>
    <scope>NUCLEOTIDE SEQUENCE</scope>
    <source>
        <strain evidence="3">USNM1676648</strain>
        <tissue evidence="3">Polyp</tissue>
    </source>
</reference>
<organism evidence="3 4">
    <name type="scientific">Desmophyllum pertusum</name>
    <dbReference type="NCBI Taxonomy" id="174260"/>
    <lineage>
        <taxon>Eukaryota</taxon>
        <taxon>Metazoa</taxon>
        <taxon>Cnidaria</taxon>
        <taxon>Anthozoa</taxon>
        <taxon>Hexacorallia</taxon>
        <taxon>Scleractinia</taxon>
        <taxon>Caryophylliina</taxon>
        <taxon>Caryophylliidae</taxon>
        <taxon>Desmophyllum</taxon>
    </lineage>
</organism>
<dbReference type="EMBL" id="MU827825">
    <property type="protein sequence ID" value="KAJ7321723.1"/>
    <property type="molecule type" value="Genomic_DNA"/>
</dbReference>
<feature type="signal peptide" evidence="2">
    <location>
        <begin position="1"/>
        <end position="28"/>
    </location>
</feature>
<proteinExistence type="predicted"/>
<protein>
    <recommendedName>
        <fullName evidence="5">Secreted protein</fullName>
    </recommendedName>
</protein>
<dbReference type="InterPro" id="IPR013320">
    <property type="entry name" value="ConA-like_dom_sf"/>
</dbReference>
<evidence type="ECO:0000313" key="4">
    <source>
        <dbReference type="Proteomes" id="UP001163046"/>
    </source>
</evidence>
<accession>A0A9W9Y7X9</accession>
<dbReference type="SUPFAM" id="SSF49899">
    <property type="entry name" value="Concanavalin A-like lectins/glucanases"/>
    <property type="match status" value="1"/>
</dbReference>
<evidence type="ECO:0000256" key="1">
    <source>
        <dbReference type="SAM" id="MobiDB-lite"/>
    </source>
</evidence>
<keyword evidence="4" id="KW-1185">Reference proteome</keyword>
<name>A0A9W9Y7X9_9CNID</name>
<sequence length="162" mass="17843">MKFFPLVSMTVSLTILVLFLCLVAQSYCLQSAGSVESSSKIQNCDLLTFEEKPCTTMRTGMVRSTTGQKYLDVCSKEQWQPYYPQCDHGCYNNRVAGLIGHWRMDEQTGNEVADDSGNENHGSASGPVPKLSKFSRGRYFDSDGIITVPGSTVLNFAFQASA</sequence>